<keyword evidence="1" id="KW-0472">Membrane</keyword>
<sequence>MLAVVEYTFADLPIGWLAIVCVSFSIQLVAILLKAINHLIHSMLCKFRATSTQGDAKFSIQLVAILLKAINHLIHSMLCKFRATSTQGDAKILLLDYHKKEMLQNPILPTSLSNL</sequence>
<dbReference type="EMBL" id="JXJN01020838">
    <property type="status" value="NOT_ANNOTATED_CDS"/>
    <property type="molecule type" value="Genomic_DNA"/>
</dbReference>
<evidence type="ECO:0000313" key="3">
    <source>
        <dbReference type="Proteomes" id="UP000092460"/>
    </source>
</evidence>
<evidence type="ECO:0000313" key="2">
    <source>
        <dbReference type="EnsemblMetazoa" id="GPPI041034-PA"/>
    </source>
</evidence>
<keyword evidence="1" id="KW-1133">Transmembrane helix</keyword>
<dbReference type="EnsemblMetazoa" id="GPPI041034-RA">
    <property type="protein sequence ID" value="GPPI041034-PA"/>
    <property type="gene ID" value="GPPI041034"/>
</dbReference>
<accession>A0A1B0BUP3</accession>
<reference evidence="2" key="2">
    <citation type="submission" date="2020-05" db="UniProtKB">
        <authorList>
            <consortium name="EnsemblMetazoa"/>
        </authorList>
    </citation>
    <scope>IDENTIFICATION</scope>
    <source>
        <strain evidence="2">IAEA</strain>
    </source>
</reference>
<organism evidence="2 3">
    <name type="scientific">Glossina palpalis gambiensis</name>
    <dbReference type="NCBI Taxonomy" id="67801"/>
    <lineage>
        <taxon>Eukaryota</taxon>
        <taxon>Metazoa</taxon>
        <taxon>Ecdysozoa</taxon>
        <taxon>Arthropoda</taxon>
        <taxon>Hexapoda</taxon>
        <taxon>Insecta</taxon>
        <taxon>Pterygota</taxon>
        <taxon>Neoptera</taxon>
        <taxon>Endopterygota</taxon>
        <taxon>Diptera</taxon>
        <taxon>Brachycera</taxon>
        <taxon>Muscomorpha</taxon>
        <taxon>Hippoboscoidea</taxon>
        <taxon>Glossinidae</taxon>
        <taxon>Glossina</taxon>
    </lineage>
</organism>
<keyword evidence="1" id="KW-0812">Transmembrane</keyword>
<reference evidence="3" key="1">
    <citation type="submission" date="2015-01" db="EMBL/GenBank/DDBJ databases">
        <authorList>
            <person name="Aksoy S."/>
            <person name="Warren W."/>
            <person name="Wilson R.K."/>
        </authorList>
    </citation>
    <scope>NUCLEOTIDE SEQUENCE [LARGE SCALE GENOMIC DNA]</scope>
    <source>
        <strain evidence="3">IAEA</strain>
    </source>
</reference>
<proteinExistence type="predicted"/>
<evidence type="ECO:0000256" key="1">
    <source>
        <dbReference type="SAM" id="Phobius"/>
    </source>
</evidence>
<feature type="transmembrane region" description="Helical" evidence="1">
    <location>
        <begin position="12"/>
        <end position="33"/>
    </location>
</feature>
<dbReference type="Proteomes" id="UP000092460">
    <property type="component" value="Unassembled WGS sequence"/>
</dbReference>
<keyword evidence="3" id="KW-1185">Reference proteome</keyword>
<dbReference type="EMBL" id="JXJN01020839">
    <property type="status" value="NOT_ANNOTATED_CDS"/>
    <property type="molecule type" value="Genomic_DNA"/>
</dbReference>
<name>A0A1B0BUP3_9MUSC</name>
<protein>
    <submittedName>
        <fullName evidence="2">Uncharacterized protein</fullName>
    </submittedName>
</protein>
<dbReference type="VEuPathDB" id="VectorBase:GPPI041034"/>
<dbReference type="AlphaFoldDB" id="A0A1B0BUP3"/>